<dbReference type="RefSeq" id="WP_147782713.1">
    <property type="nucleotide sequence ID" value="NZ_VRMG01000005.1"/>
</dbReference>
<dbReference type="InterPro" id="IPR003594">
    <property type="entry name" value="HATPase_dom"/>
</dbReference>
<sequence>MDSGTQFTLAMSAPPDDVDTVHALLQEVWSNSPAVSATDRVCFETALIELAGNVIQHADAGTGVSCTLTVEVFGDRIEARLSDTGEPGQFHLVPGGMPHELAESGRGIPLIEALVDELHYDRSGSLNLWRISRRLGTA</sequence>
<organism evidence="2 3">
    <name type="scientific">Lacisediminihabitans profunda</name>
    <dbReference type="NCBI Taxonomy" id="2594790"/>
    <lineage>
        <taxon>Bacteria</taxon>
        <taxon>Bacillati</taxon>
        <taxon>Actinomycetota</taxon>
        <taxon>Actinomycetes</taxon>
        <taxon>Micrococcales</taxon>
        <taxon>Microbacteriaceae</taxon>
        <taxon>Lacisediminihabitans</taxon>
    </lineage>
</organism>
<evidence type="ECO:0000313" key="2">
    <source>
        <dbReference type="EMBL" id="TXN31127.1"/>
    </source>
</evidence>
<dbReference type="AlphaFoldDB" id="A0A5C8USB2"/>
<name>A0A5C8USB2_9MICO</name>
<keyword evidence="2" id="KW-0547">Nucleotide-binding</keyword>
<accession>A0A5C8USB2</accession>
<feature type="domain" description="Histidine kinase/HSP90-like ATPase" evidence="1">
    <location>
        <begin position="12"/>
        <end position="126"/>
    </location>
</feature>
<dbReference type="Pfam" id="PF13581">
    <property type="entry name" value="HATPase_c_2"/>
    <property type="match status" value="1"/>
</dbReference>
<dbReference type="SUPFAM" id="SSF55874">
    <property type="entry name" value="ATPase domain of HSP90 chaperone/DNA topoisomerase II/histidine kinase"/>
    <property type="match status" value="1"/>
</dbReference>
<dbReference type="EMBL" id="VRMG01000005">
    <property type="protein sequence ID" value="TXN31127.1"/>
    <property type="molecule type" value="Genomic_DNA"/>
</dbReference>
<protein>
    <submittedName>
        <fullName evidence="2">ATP-binding protein</fullName>
    </submittedName>
</protein>
<dbReference type="GO" id="GO:0005524">
    <property type="term" value="F:ATP binding"/>
    <property type="evidence" value="ECO:0007669"/>
    <property type="project" value="UniProtKB-KW"/>
</dbReference>
<keyword evidence="3" id="KW-1185">Reference proteome</keyword>
<dbReference type="CDD" id="cd16936">
    <property type="entry name" value="HATPase_RsbW-like"/>
    <property type="match status" value="1"/>
</dbReference>
<dbReference type="Proteomes" id="UP000321379">
    <property type="component" value="Unassembled WGS sequence"/>
</dbReference>
<evidence type="ECO:0000259" key="1">
    <source>
        <dbReference type="Pfam" id="PF13581"/>
    </source>
</evidence>
<proteinExistence type="predicted"/>
<evidence type="ECO:0000313" key="3">
    <source>
        <dbReference type="Proteomes" id="UP000321379"/>
    </source>
</evidence>
<reference evidence="2 3" key="1">
    <citation type="submission" date="2019-08" db="EMBL/GenBank/DDBJ databases">
        <title>Bacterial whole genome sequence for Glaciihabitans sp. CHu50b-6-2.</title>
        <authorList>
            <person name="Jin L."/>
        </authorList>
    </citation>
    <scope>NUCLEOTIDE SEQUENCE [LARGE SCALE GENOMIC DNA]</scope>
    <source>
        <strain evidence="2 3">CHu50b-6-2</strain>
    </source>
</reference>
<dbReference type="InterPro" id="IPR036890">
    <property type="entry name" value="HATPase_C_sf"/>
</dbReference>
<dbReference type="Gene3D" id="3.30.565.10">
    <property type="entry name" value="Histidine kinase-like ATPase, C-terminal domain"/>
    <property type="match status" value="1"/>
</dbReference>
<keyword evidence="2" id="KW-0067">ATP-binding</keyword>
<gene>
    <name evidence="2" type="ORF">FVP33_05935</name>
</gene>
<comment type="caution">
    <text evidence="2">The sequence shown here is derived from an EMBL/GenBank/DDBJ whole genome shotgun (WGS) entry which is preliminary data.</text>
</comment>